<dbReference type="PANTHER" id="PTHR30468:SF1">
    <property type="entry name" value="ALPHA-KETOGLUTARATE-DEPENDENT SULFONATE DIOXYGENASE"/>
    <property type="match status" value="1"/>
</dbReference>
<evidence type="ECO:0000256" key="1">
    <source>
        <dbReference type="ARBA" id="ARBA00005896"/>
    </source>
</evidence>
<dbReference type="GO" id="GO:0046872">
    <property type="term" value="F:metal ion binding"/>
    <property type="evidence" value="ECO:0007669"/>
    <property type="project" value="UniProtKB-KW"/>
</dbReference>
<comment type="caution">
    <text evidence="7">The sequence shown here is derived from an EMBL/GenBank/DDBJ whole genome shotgun (WGS) entry which is preliminary data.</text>
</comment>
<keyword evidence="3 7" id="KW-0223">Dioxygenase</keyword>
<dbReference type="AlphaFoldDB" id="A0A3A3G137"/>
<dbReference type="EMBL" id="QYUQ01000002">
    <property type="protein sequence ID" value="RJG00619.1"/>
    <property type="molecule type" value="Genomic_DNA"/>
</dbReference>
<sequence length="321" mass="36879">MNIEIKPLSPHIGCEIIGLNLERELTGAERDDVMALWIKHGVLVVRNGGSSPEAQLRFSRLFGTLEPHPVRELHVQGNADLISLTYDAQDPKKNSWPINEVNGELRAGYLYWHWDTAQMPVTCRGAVLRPIRLPKAGGLTGFIDRIQAYDRLPEALKQQIEKLEVVYQMEINPALHKFGRPEQIRTIKTTPLQESIRARMKTDYPAVVHPMVFVQSETGRKVLNFCPPHARYVLGMDPQESDALLHEIARYATDERYAYYHHWKPNDLLAWDNWRVLHIAMGVSPDDTREMQRTTIMGDYGLGRYLDPARDKSMMTARYVE</sequence>
<name>A0A3A3G137_9BURK</name>
<dbReference type="GO" id="GO:0000908">
    <property type="term" value="F:taurine dioxygenase activity"/>
    <property type="evidence" value="ECO:0007669"/>
    <property type="project" value="TreeGrafter"/>
</dbReference>
<evidence type="ECO:0000256" key="5">
    <source>
        <dbReference type="ARBA" id="ARBA00023004"/>
    </source>
</evidence>
<reference evidence="8" key="1">
    <citation type="submission" date="2018-09" db="EMBL/GenBank/DDBJ databases">
        <authorList>
            <person name="Zhu H."/>
        </authorList>
    </citation>
    <scope>NUCLEOTIDE SEQUENCE [LARGE SCALE GENOMIC DNA]</scope>
    <source>
        <strain evidence="8">K1S02-23</strain>
    </source>
</reference>
<dbReference type="Proteomes" id="UP000266327">
    <property type="component" value="Unassembled WGS sequence"/>
</dbReference>
<dbReference type="PANTHER" id="PTHR30468">
    <property type="entry name" value="ALPHA-KETOGLUTARATE-DEPENDENT SULFONATE DIOXYGENASE"/>
    <property type="match status" value="1"/>
</dbReference>
<evidence type="ECO:0000256" key="3">
    <source>
        <dbReference type="ARBA" id="ARBA00022964"/>
    </source>
</evidence>
<keyword evidence="5" id="KW-0408">Iron</keyword>
<evidence type="ECO:0000313" key="8">
    <source>
        <dbReference type="Proteomes" id="UP000266327"/>
    </source>
</evidence>
<dbReference type="SUPFAM" id="SSF51197">
    <property type="entry name" value="Clavaminate synthase-like"/>
    <property type="match status" value="1"/>
</dbReference>
<dbReference type="InterPro" id="IPR003819">
    <property type="entry name" value="TauD/TfdA-like"/>
</dbReference>
<dbReference type="OrthoDB" id="581608at2"/>
<keyword evidence="8" id="KW-1185">Reference proteome</keyword>
<comment type="similarity">
    <text evidence="1">Belongs to the TfdA dioxygenase family.</text>
</comment>
<dbReference type="GO" id="GO:0005737">
    <property type="term" value="C:cytoplasm"/>
    <property type="evidence" value="ECO:0007669"/>
    <property type="project" value="TreeGrafter"/>
</dbReference>
<evidence type="ECO:0000259" key="6">
    <source>
        <dbReference type="Pfam" id="PF02668"/>
    </source>
</evidence>
<evidence type="ECO:0000256" key="4">
    <source>
        <dbReference type="ARBA" id="ARBA00023002"/>
    </source>
</evidence>
<evidence type="ECO:0000313" key="7">
    <source>
        <dbReference type="EMBL" id="RJG00619.1"/>
    </source>
</evidence>
<organism evidence="7 8">
    <name type="scientific">Noviherbaspirillum sedimenti</name>
    <dbReference type="NCBI Taxonomy" id="2320865"/>
    <lineage>
        <taxon>Bacteria</taxon>
        <taxon>Pseudomonadati</taxon>
        <taxon>Pseudomonadota</taxon>
        <taxon>Betaproteobacteria</taxon>
        <taxon>Burkholderiales</taxon>
        <taxon>Oxalobacteraceae</taxon>
        <taxon>Noviherbaspirillum</taxon>
    </lineage>
</organism>
<proteinExistence type="inferred from homology"/>
<dbReference type="InterPro" id="IPR042098">
    <property type="entry name" value="TauD-like_sf"/>
</dbReference>
<gene>
    <name evidence="7" type="ORF">D3878_02685</name>
</gene>
<keyword evidence="2" id="KW-0479">Metal-binding</keyword>
<dbReference type="InterPro" id="IPR051323">
    <property type="entry name" value="AtsK-like"/>
</dbReference>
<keyword evidence="4" id="KW-0560">Oxidoreductase</keyword>
<evidence type="ECO:0000256" key="2">
    <source>
        <dbReference type="ARBA" id="ARBA00022723"/>
    </source>
</evidence>
<dbReference type="Gene3D" id="3.60.130.10">
    <property type="entry name" value="Clavaminate synthase-like"/>
    <property type="match status" value="1"/>
</dbReference>
<dbReference type="Pfam" id="PF02668">
    <property type="entry name" value="TauD"/>
    <property type="match status" value="1"/>
</dbReference>
<dbReference type="RefSeq" id="WP_119784074.1">
    <property type="nucleotide sequence ID" value="NZ_QYUQ01000002.1"/>
</dbReference>
<accession>A0A3A3G137</accession>
<feature type="domain" description="TauD/TfdA-like" evidence="6">
    <location>
        <begin position="4"/>
        <end position="295"/>
    </location>
</feature>
<dbReference type="GO" id="GO:0006790">
    <property type="term" value="P:sulfur compound metabolic process"/>
    <property type="evidence" value="ECO:0007669"/>
    <property type="project" value="TreeGrafter"/>
</dbReference>
<protein>
    <submittedName>
        <fullName evidence="7">TauD/TfdA family dioxygenase</fullName>
    </submittedName>
</protein>